<dbReference type="Gene3D" id="2.120.10.30">
    <property type="entry name" value="TolB, C-terminal domain"/>
    <property type="match status" value="1"/>
</dbReference>
<feature type="compositionally biased region" description="Low complexity" evidence="2">
    <location>
        <begin position="940"/>
        <end position="953"/>
    </location>
</feature>
<accession>A0A1J8PUB9</accession>
<feature type="domain" description="Peptidase S9 prolyl oligopeptidase catalytic" evidence="3">
    <location>
        <begin position="454"/>
        <end position="663"/>
    </location>
</feature>
<feature type="region of interest" description="Disordered" evidence="2">
    <location>
        <begin position="964"/>
        <end position="983"/>
    </location>
</feature>
<name>A0A1J8PUB9_9AGAM</name>
<feature type="compositionally biased region" description="Low complexity" evidence="2">
    <location>
        <begin position="1170"/>
        <end position="1185"/>
    </location>
</feature>
<dbReference type="PANTHER" id="PTHR43056">
    <property type="entry name" value="PEPTIDASE S9 PROLYL OLIGOPEPTIDASE"/>
    <property type="match status" value="1"/>
</dbReference>
<dbReference type="STRING" id="180088.A0A1J8PUB9"/>
<dbReference type="OrthoDB" id="3258969at2759"/>
<evidence type="ECO:0000313" key="5">
    <source>
        <dbReference type="Proteomes" id="UP000183567"/>
    </source>
</evidence>
<comment type="caution">
    <text evidence="4">The sequence shown here is derived from an EMBL/GenBank/DDBJ whole genome shotgun (WGS) entry which is preliminary data.</text>
</comment>
<dbReference type="EMBL" id="LVVM01005101">
    <property type="protein sequence ID" value="OJA11355.1"/>
    <property type="molecule type" value="Genomic_DNA"/>
</dbReference>
<evidence type="ECO:0000256" key="1">
    <source>
        <dbReference type="SAM" id="Coils"/>
    </source>
</evidence>
<reference evidence="4 5" key="1">
    <citation type="submission" date="2016-03" db="EMBL/GenBank/DDBJ databases">
        <title>Comparative genomics of the ectomycorrhizal sister species Rhizopogon vinicolor and Rhizopogon vesiculosus (Basidiomycota: Boletales) reveals a divergence of the mating type B locus.</title>
        <authorList>
            <person name="Mujic A.B."/>
            <person name="Kuo A."/>
            <person name="Tritt A."/>
            <person name="Lipzen A."/>
            <person name="Chen C."/>
            <person name="Johnson J."/>
            <person name="Sharma A."/>
            <person name="Barry K."/>
            <person name="Grigoriev I.V."/>
            <person name="Spatafora J.W."/>
        </authorList>
    </citation>
    <scope>NUCLEOTIDE SEQUENCE [LARGE SCALE GENOMIC DNA]</scope>
    <source>
        <strain evidence="4 5">AM-OR11-056</strain>
    </source>
</reference>
<protein>
    <recommendedName>
        <fullName evidence="3">Peptidase S9 prolyl oligopeptidase catalytic domain-containing protein</fullName>
    </recommendedName>
</protein>
<dbReference type="Gene3D" id="3.40.50.1820">
    <property type="entry name" value="alpha/beta hydrolase"/>
    <property type="match status" value="1"/>
</dbReference>
<organism evidence="4 5">
    <name type="scientific">Rhizopogon vesiculosus</name>
    <dbReference type="NCBI Taxonomy" id="180088"/>
    <lineage>
        <taxon>Eukaryota</taxon>
        <taxon>Fungi</taxon>
        <taxon>Dikarya</taxon>
        <taxon>Basidiomycota</taxon>
        <taxon>Agaricomycotina</taxon>
        <taxon>Agaricomycetes</taxon>
        <taxon>Agaricomycetidae</taxon>
        <taxon>Boletales</taxon>
        <taxon>Suillineae</taxon>
        <taxon>Rhizopogonaceae</taxon>
        <taxon>Rhizopogon</taxon>
    </lineage>
</organism>
<evidence type="ECO:0000256" key="2">
    <source>
        <dbReference type="SAM" id="MobiDB-lite"/>
    </source>
</evidence>
<keyword evidence="1" id="KW-0175">Coiled coil</keyword>
<gene>
    <name evidence="4" type="ORF">AZE42_07372</name>
</gene>
<feature type="compositionally biased region" description="Basic residues" evidence="2">
    <location>
        <begin position="685"/>
        <end position="694"/>
    </location>
</feature>
<feature type="region of interest" description="Disordered" evidence="2">
    <location>
        <begin position="1018"/>
        <end position="1057"/>
    </location>
</feature>
<feature type="region of interest" description="Disordered" evidence="2">
    <location>
        <begin position="897"/>
        <end position="955"/>
    </location>
</feature>
<dbReference type="Proteomes" id="UP000183567">
    <property type="component" value="Unassembled WGS sequence"/>
</dbReference>
<evidence type="ECO:0000313" key="4">
    <source>
        <dbReference type="EMBL" id="OJA11355.1"/>
    </source>
</evidence>
<dbReference type="InterPro" id="IPR029058">
    <property type="entry name" value="AB_hydrolase_fold"/>
</dbReference>
<dbReference type="Pfam" id="PF00326">
    <property type="entry name" value="Peptidase_S9"/>
    <property type="match status" value="1"/>
</dbReference>
<keyword evidence="5" id="KW-1185">Reference proteome</keyword>
<proteinExistence type="predicted"/>
<feature type="region of interest" description="Disordered" evidence="2">
    <location>
        <begin position="1170"/>
        <end position="1206"/>
    </location>
</feature>
<dbReference type="GO" id="GO:0008236">
    <property type="term" value="F:serine-type peptidase activity"/>
    <property type="evidence" value="ECO:0007669"/>
    <property type="project" value="InterPro"/>
</dbReference>
<dbReference type="PANTHER" id="PTHR43056:SF5">
    <property type="entry name" value="PEPTIDASE S9 PROLYL OLIGOPEPTIDASE CATALYTIC DOMAIN-CONTAINING PROTEIN"/>
    <property type="match status" value="1"/>
</dbReference>
<feature type="coiled-coil region" evidence="1">
    <location>
        <begin position="1407"/>
        <end position="1452"/>
    </location>
</feature>
<dbReference type="GO" id="GO:0006508">
    <property type="term" value="P:proteolysis"/>
    <property type="evidence" value="ECO:0007669"/>
    <property type="project" value="InterPro"/>
</dbReference>
<dbReference type="InterPro" id="IPR001375">
    <property type="entry name" value="Peptidase_S9_cat"/>
</dbReference>
<dbReference type="InterPro" id="IPR011042">
    <property type="entry name" value="6-blade_b-propeller_TolB-like"/>
</dbReference>
<dbReference type="InterPro" id="IPR050585">
    <property type="entry name" value="Xaa-Pro_dipeptidyl-ppase/CocE"/>
</dbReference>
<dbReference type="SUPFAM" id="SSF82171">
    <property type="entry name" value="DPP6 N-terminal domain-like"/>
    <property type="match status" value="1"/>
</dbReference>
<feature type="region of interest" description="Disordered" evidence="2">
    <location>
        <begin position="676"/>
        <end position="707"/>
    </location>
</feature>
<evidence type="ECO:0000259" key="3">
    <source>
        <dbReference type="Pfam" id="PF00326"/>
    </source>
</evidence>
<dbReference type="SUPFAM" id="SSF53474">
    <property type="entry name" value="alpha/beta-Hydrolases"/>
    <property type="match status" value="1"/>
</dbReference>
<sequence>MSQKYAPYGLWESPITADAIAQDSVAMGDTFVDPVTKDIYYIEQRASERGRSVLLSNNTQKEVFGTNFNARTRVHEYGGSAAVAYNGTVYSSNLADSRVYAAKDGKINPITPEDPNKIYRYADFCVHPVHTDLLVAILEDHTDDTPTTVRNSLCVINSTAVTVASLICTEDAQNEFYAAPTFSPSGDKLAWQFWAHPDMPWEGGQIYTADVQYDPTTHTLSLSGKRLVAGQANTISACYPLWVSNDKLLFTSDESGYANLWEYTQASTKAVLSSPVEEDFGMPPWMLRNYPFASLDVDGTKVICVAWRGGRSVLYVVDIAKGSLLEIEDQSFDFVSVDHVQRLSESTFVFTGLRSNAPGAAMLCTLIGSSFVPDFQVLRSTASASSAPLSEDIISLPEPITLQVAGKPLHVVYYAPKNPEYAGSSISGEKPPCVLGVHGGPTGLEGQGLNLLKQYFTSRGYAWLDVNYSGSSCYGRAYVERLKGNWGIADVNDCIDAIQSPKISSVVDTERTAIRGGSSGGYTVLASISLESSAASKKKFFACATSNYGISNLGLLADDTHKFELQYMRKLLGGTKEEVPQVYHDRSPVYFSANIKTPLLVLQGNDDKVVPPPQSWTIIDGIIKSNGQVEAHFFDGEQHGWRTSETIKKAIEFEREWYEKNMDASLRTMIPRISKRYASTAQPKPKPRKGRKGHLYGATPEHPPVTPEEQVRIIKRRIEKAERDERMDITMALTPVKTYMGGFTRPRDLRALYWSKDGPYYGNKVYEAPPASAYVPHTVYLLEARHFTKHGVGRADSIEHVVGICRECDFPDVLARYNSAQSPEREIMDNARWPWVAQGRVKRVKWWNPGEDPKEITRAIMEGSEYESENRQAFSGEVETVNNGTVNLPKLTTTGQQVRTFHSSARRPYPSESYNEDHIVPNFYMKHKKDRKKQAEESLTSSVTPSTTSPSATDAAGLGVDAAEKAVHDPARQTKAVKRRKHEEAALMQHLSDSILDNDLVASTRRLVTKIPVEHYDDEGNLAHPSGFIVPGKGHSSSSNPARAKERSRDEDEERAAQTAAVAERVLESDLDHMHTAMASTRPRSHKVPFEIREPDGTVKHPSGFVPPTPANEFKYSDSVSLERGLSSAISRQRARDAENKSSTIIKGRGLHTTAIVRASEVALPPHLLQPVPVPEVDPQVSSELSESELNPEVDSQVSSRPSKSEPDHVNVIRAKYLSTLEKEPFFRPLLTLTVSTRPLAKSLVRLSRALPRGLPFYASVPPEDRKFGYSFSSRMRNLRLERMQSLAVAMAQGLSGARGGFVGIRFSPDERGRGVDGEGLDKALDSDKRSIGVGIGNWFPRAQELKEGFKMDAQEQIMTPYTSQGTQVDSGPFNVYGLDDWGRRICDETGKELAYPPRPDKSTTTLDEVQAELEAIEEDMLDALAEKNGGLQLEEVRKREVERRKKRQEIARKHTHELARVMAESRVVS</sequence>